<reference evidence="1" key="1">
    <citation type="submission" date="2021-03" db="EMBL/GenBank/DDBJ databases">
        <title>Draft genome sequence of rust myrtle Austropuccinia psidii MF-1, a brazilian biotype.</title>
        <authorList>
            <person name="Quecine M.C."/>
            <person name="Pachon D.M.R."/>
            <person name="Bonatelli M.L."/>
            <person name="Correr F.H."/>
            <person name="Franceschini L.M."/>
            <person name="Leite T.F."/>
            <person name="Margarido G.R.A."/>
            <person name="Almeida C.A."/>
            <person name="Ferrarezi J.A."/>
            <person name="Labate C.A."/>
        </authorList>
    </citation>
    <scope>NUCLEOTIDE SEQUENCE</scope>
    <source>
        <strain evidence="1">MF-1</strain>
    </source>
</reference>
<dbReference type="EMBL" id="AVOT02027810">
    <property type="protein sequence ID" value="MBW0520049.1"/>
    <property type="molecule type" value="Genomic_DNA"/>
</dbReference>
<protein>
    <submittedName>
        <fullName evidence="1">Uncharacterized protein</fullName>
    </submittedName>
</protein>
<dbReference type="Proteomes" id="UP000765509">
    <property type="component" value="Unassembled WGS sequence"/>
</dbReference>
<name>A0A9Q3EEW8_9BASI</name>
<sequence>METFIEIAIFNLDKQRPLPWSLKKKERLSALHPDMSDSMINIKILRKCGGELEHGIKCEFVDPCSTEYYINAMAAIITRTIIGKTWIKNPMESKMIPKTPKEYEKPLLKCHKCGSTSHLANT</sequence>
<proteinExistence type="predicted"/>
<organism evidence="1 2">
    <name type="scientific">Austropuccinia psidii MF-1</name>
    <dbReference type="NCBI Taxonomy" id="1389203"/>
    <lineage>
        <taxon>Eukaryota</taxon>
        <taxon>Fungi</taxon>
        <taxon>Dikarya</taxon>
        <taxon>Basidiomycota</taxon>
        <taxon>Pucciniomycotina</taxon>
        <taxon>Pucciniomycetes</taxon>
        <taxon>Pucciniales</taxon>
        <taxon>Sphaerophragmiaceae</taxon>
        <taxon>Austropuccinia</taxon>
    </lineage>
</organism>
<accession>A0A9Q3EEW8</accession>
<dbReference type="AlphaFoldDB" id="A0A9Q3EEW8"/>
<keyword evidence="2" id="KW-1185">Reference proteome</keyword>
<comment type="caution">
    <text evidence="1">The sequence shown here is derived from an EMBL/GenBank/DDBJ whole genome shotgun (WGS) entry which is preliminary data.</text>
</comment>
<gene>
    <name evidence="1" type="ORF">O181_059764</name>
</gene>
<evidence type="ECO:0000313" key="1">
    <source>
        <dbReference type="EMBL" id="MBW0520049.1"/>
    </source>
</evidence>
<evidence type="ECO:0000313" key="2">
    <source>
        <dbReference type="Proteomes" id="UP000765509"/>
    </source>
</evidence>